<gene>
    <name evidence="1" type="ORF">AYBTSS11_LOCUS23666</name>
</gene>
<evidence type="ECO:0000313" key="2">
    <source>
        <dbReference type="Proteomes" id="UP001189624"/>
    </source>
</evidence>
<accession>A0AA86W041</accession>
<keyword evidence="2" id="KW-1185">Reference proteome</keyword>
<protein>
    <submittedName>
        <fullName evidence="1">Uncharacterized protein</fullName>
    </submittedName>
</protein>
<reference evidence="1" key="1">
    <citation type="submission" date="2023-10" db="EMBL/GenBank/DDBJ databases">
        <authorList>
            <person name="Domelevo Entfellner J.-B."/>
        </authorList>
    </citation>
    <scope>NUCLEOTIDE SEQUENCE</scope>
</reference>
<name>A0AA86W041_9FABA</name>
<dbReference type="Gramene" id="rna-AYBTSS11_LOCUS23666">
    <property type="protein sequence ID" value="CAJ1971665.1"/>
    <property type="gene ID" value="gene-AYBTSS11_LOCUS23666"/>
</dbReference>
<proteinExistence type="predicted"/>
<dbReference type="EMBL" id="OY731405">
    <property type="protein sequence ID" value="CAJ1971665.1"/>
    <property type="molecule type" value="Genomic_DNA"/>
</dbReference>
<evidence type="ECO:0000313" key="1">
    <source>
        <dbReference type="EMBL" id="CAJ1971665.1"/>
    </source>
</evidence>
<sequence>MAMHALTCEEQPRFSVSVVVVVVVVFLAKPKRKHYCLIPCAPFVMWRHVNYSPMEPRHVTQGHALRTGAQFIAVENRGFSFLKE</sequence>
<dbReference type="Proteomes" id="UP001189624">
    <property type="component" value="Chromosome 8"/>
</dbReference>
<dbReference type="AlphaFoldDB" id="A0AA86W041"/>
<organism evidence="1 2">
    <name type="scientific">Sphenostylis stenocarpa</name>
    <dbReference type="NCBI Taxonomy" id="92480"/>
    <lineage>
        <taxon>Eukaryota</taxon>
        <taxon>Viridiplantae</taxon>
        <taxon>Streptophyta</taxon>
        <taxon>Embryophyta</taxon>
        <taxon>Tracheophyta</taxon>
        <taxon>Spermatophyta</taxon>
        <taxon>Magnoliopsida</taxon>
        <taxon>eudicotyledons</taxon>
        <taxon>Gunneridae</taxon>
        <taxon>Pentapetalae</taxon>
        <taxon>rosids</taxon>
        <taxon>fabids</taxon>
        <taxon>Fabales</taxon>
        <taxon>Fabaceae</taxon>
        <taxon>Papilionoideae</taxon>
        <taxon>50 kb inversion clade</taxon>
        <taxon>NPAAA clade</taxon>
        <taxon>indigoferoid/millettioid clade</taxon>
        <taxon>Phaseoleae</taxon>
        <taxon>Sphenostylis</taxon>
    </lineage>
</organism>